<gene>
    <name evidence="4" type="ORF">EZ313_02640</name>
</gene>
<dbReference type="EMBL" id="SMLM01000001">
    <property type="protein sequence ID" value="TFZ05582.1"/>
    <property type="molecule type" value="Genomic_DNA"/>
</dbReference>
<keyword evidence="1 4" id="KW-0413">Isomerase</keyword>
<dbReference type="PANTHER" id="PTHR43489:SF6">
    <property type="entry name" value="HYDROXYPYRUVATE ISOMERASE-RELATED"/>
    <property type="match status" value="1"/>
</dbReference>
<name>A0A4Z0C3S1_9BURK</name>
<reference evidence="4 5" key="1">
    <citation type="submission" date="2019-03" db="EMBL/GenBank/DDBJ databases">
        <title>Ramlibacter henchirensis DSM 14656, whole genome shotgun sequence.</title>
        <authorList>
            <person name="Zhang X."/>
            <person name="Feng G."/>
            <person name="Zhu H."/>
        </authorList>
    </citation>
    <scope>NUCLEOTIDE SEQUENCE [LARGE SCALE GENOMIC DNA]</scope>
    <source>
        <strain evidence="4 5">DSM 14656</strain>
    </source>
</reference>
<keyword evidence="4" id="KW-0670">Pyruvate</keyword>
<dbReference type="InterPro" id="IPR013022">
    <property type="entry name" value="Xyl_isomerase-like_TIM-brl"/>
</dbReference>
<feature type="domain" description="Xylose isomerase-like TIM barrel" evidence="3">
    <location>
        <begin position="90"/>
        <end position="311"/>
    </location>
</feature>
<dbReference type="AlphaFoldDB" id="A0A4Z0C3S1"/>
<evidence type="ECO:0000256" key="1">
    <source>
        <dbReference type="ARBA" id="ARBA00023235"/>
    </source>
</evidence>
<dbReference type="InterPro" id="IPR050417">
    <property type="entry name" value="Sugar_Epim/Isomerase"/>
</dbReference>
<keyword evidence="5" id="KW-1185">Reference proteome</keyword>
<feature type="region of interest" description="Disordered" evidence="2">
    <location>
        <begin position="1"/>
        <end position="26"/>
    </location>
</feature>
<dbReference type="GO" id="GO:0046487">
    <property type="term" value="P:glyoxylate metabolic process"/>
    <property type="evidence" value="ECO:0007669"/>
    <property type="project" value="TreeGrafter"/>
</dbReference>
<sequence length="342" mass="38144">MPAVRKQHRRGTGQDGPSMASSGRPRPPVFLRLSLSGALHAGNSRRGSKSGLPFTGAVRRMVRQELQAMLRFDPNLRWLFTELPMLDRYQAAAEAGFQGVEVAFPYEYPAREVAARLEANGLQLVQILSPFDWDGGERGMAALPGREEAFKDSIRTAVDYAVQVGKPMIHVMPGNMRPGLDRVECMQRFMENIAWAADHAGPAGLTLILEPCCRARFPDFLYHRLDEGVKVLETIRRENVKLCFDTFHIQMEEGAITDRLRAAWPHIGHIQIGNVPGRHEPGTGEIHFPFLFAQIESLGWDRWVGCEYTPSGPTLDTLGWGAPYGIRDPRKGASRTSKRAAC</sequence>
<dbReference type="OrthoDB" id="9786584at2"/>
<comment type="caution">
    <text evidence="4">The sequence shown here is derived from an EMBL/GenBank/DDBJ whole genome shotgun (WGS) entry which is preliminary data.</text>
</comment>
<evidence type="ECO:0000259" key="3">
    <source>
        <dbReference type="Pfam" id="PF01261"/>
    </source>
</evidence>
<protein>
    <submittedName>
        <fullName evidence="4">Hydroxypyruvate isomerase</fullName>
    </submittedName>
</protein>
<evidence type="ECO:0000313" key="4">
    <source>
        <dbReference type="EMBL" id="TFZ05582.1"/>
    </source>
</evidence>
<dbReference type="InterPro" id="IPR036237">
    <property type="entry name" value="Xyl_isomerase-like_sf"/>
</dbReference>
<organism evidence="4 5">
    <name type="scientific">Ramlibacter henchirensis</name>
    <dbReference type="NCBI Taxonomy" id="204072"/>
    <lineage>
        <taxon>Bacteria</taxon>
        <taxon>Pseudomonadati</taxon>
        <taxon>Pseudomonadota</taxon>
        <taxon>Betaproteobacteria</taxon>
        <taxon>Burkholderiales</taxon>
        <taxon>Comamonadaceae</taxon>
        <taxon>Ramlibacter</taxon>
    </lineage>
</organism>
<dbReference type="Pfam" id="PF01261">
    <property type="entry name" value="AP_endonuc_2"/>
    <property type="match status" value="1"/>
</dbReference>
<evidence type="ECO:0000313" key="5">
    <source>
        <dbReference type="Proteomes" id="UP000298180"/>
    </source>
</evidence>
<accession>A0A4Z0C3S1</accession>
<dbReference type="PANTHER" id="PTHR43489">
    <property type="entry name" value="ISOMERASE"/>
    <property type="match status" value="1"/>
</dbReference>
<dbReference type="SUPFAM" id="SSF51658">
    <property type="entry name" value="Xylose isomerase-like"/>
    <property type="match status" value="1"/>
</dbReference>
<evidence type="ECO:0000256" key="2">
    <source>
        <dbReference type="SAM" id="MobiDB-lite"/>
    </source>
</evidence>
<dbReference type="Gene3D" id="3.20.20.150">
    <property type="entry name" value="Divalent-metal-dependent TIM barrel enzymes"/>
    <property type="match status" value="1"/>
</dbReference>
<dbReference type="GO" id="GO:0008903">
    <property type="term" value="F:hydroxypyruvate isomerase activity"/>
    <property type="evidence" value="ECO:0007669"/>
    <property type="project" value="TreeGrafter"/>
</dbReference>
<dbReference type="Proteomes" id="UP000298180">
    <property type="component" value="Unassembled WGS sequence"/>
</dbReference>
<proteinExistence type="predicted"/>
<feature type="compositionally biased region" description="Basic residues" evidence="2">
    <location>
        <begin position="1"/>
        <end position="11"/>
    </location>
</feature>